<dbReference type="EMBL" id="JAELVQ010000017">
    <property type="protein sequence ID" value="MBJ6368931.1"/>
    <property type="molecule type" value="Genomic_DNA"/>
</dbReference>
<evidence type="ECO:0000313" key="3">
    <source>
        <dbReference type="EMBL" id="MBJ6368931.1"/>
    </source>
</evidence>
<evidence type="ECO:0000259" key="2">
    <source>
        <dbReference type="Pfam" id="PF01266"/>
    </source>
</evidence>
<organism evidence="3 4">
    <name type="scientific">Snuella sedimenti</name>
    <dbReference type="NCBI Taxonomy" id="2798802"/>
    <lineage>
        <taxon>Bacteria</taxon>
        <taxon>Pseudomonadati</taxon>
        <taxon>Bacteroidota</taxon>
        <taxon>Flavobacteriia</taxon>
        <taxon>Flavobacteriales</taxon>
        <taxon>Flavobacteriaceae</taxon>
        <taxon>Snuella</taxon>
    </lineage>
</organism>
<dbReference type="PANTHER" id="PTHR13847:SF287">
    <property type="entry name" value="FAD-DEPENDENT OXIDOREDUCTASE DOMAIN-CONTAINING PROTEIN 1"/>
    <property type="match status" value="1"/>
</dbReference>
<sequence>MGKKVVVIGGGTIGAGVAYYVSKMGNAEVTLVDRDYIGSGNTAAAASLVTLARTKKPIIPLVMETMLAIGEMEALLGEPSGVMKVGSIHVVASDTSEKSVRNLMEIAKEFGLEHEWITAEDIKKRLPWIDISEVRGGAFMKDDCYMESTVLANNFAKAAKLCGATIKQYTNVEEILCKQGSVTGVKTNKGVIDCDVVVDAAGAWSNMLSMQVNEAIPMAPVRSIYWITGRRPGLFNPNQPMAIFPDASAYCRPEGEALLFGIRDKTGLHVDPKALPNSMHGYNMISEDESWDILMNEGEKFQEFFPEFQDMEIAHCISGISTYTPDASLTLGKAKNVEGLYVATGCSGAGVATSGGYGRIIAELIYNIPLFTNIDSFSMERFGNFDPFDAIFRQQCANARSNKKEG</sequence>
<dbReference type="RefSeq" id="WP_199115693.1">
    <property type="nucleotide sequence ID" value="NZ_JAELVQ010000017.1"/>
</dbReference>
<dbReference type="Gene3D" id="3.30.9.10">
    <property type="entry name" value="D-Amino Acid Oxidase, subunit A, domain 2"/>
    <property type="match status" value="1"/>
</dbReference>
<evidence type="ECO:0000256" key="1">
    <source>
        <dbReference type="ARBA" id="ARBA00023002"/>
    </source>
</evidence>
<protein>
    <submittedName>
        <fullName evidence="3">FAD-binding oxidoreductase</fullName>
    </submittedName>
</protein>
<dbReference type="Pfam" id="PF01266">
    <property type="entry name" value="DAO"/>
    <property type="match status" value="1"/>
</dbReference>
<accession>A0A8J7LTY9</accession>
<feature type="domain" description="FAD dependent oxidoreductase" evidence="2">
    <location>
        <begin position="4"/>
        <end position="364"/>
    </location>
</feature>
<dbReference type="GO" id="GO:0016491">
    <property type="term" value="F:oxidoreductase activity"/>
    <property type="evidence" value="ECO:0007669"/>
    <property type="project" value="UniProtKB-KW"/>
</dbReference>
<proteinExistence type="predicted"/>
<dbReference type="SUPFAM" id="SSF51905">
    <property type="entry name" value="FAD/NAD(P)-binding domain"/>
    <property type="match status" value="1"/>
</dbReference>
<dbReference type="SUPFAM" id="SSF54373">
    <property type="entry name" value="FAD-linked reductases, C-terminal domain"/>
    <property type="match status" value="1"/>
</dbReference>
<keyword evidence="4" id="KW-1185">Reference proteome</keyword>
<gene>
    <name evidence="3" type="ORF">JF259_12610</name>
</gene>
<dbReference type="AlphaFoldDB" id="A0A8J7LTY9"/>
<keyword evidence="1" id="KW-0560">Oxidoreductase</keyword>
<dbReference type="Proteomes" id="UP000610931">
    <property type="component" value="Unassembled WGS sequence"/>
</dbReference>
<dbReference type="PANTHER" id="PTHR13847">
    <property type="entry name" value="SARCOSINE DEHYDROGENASE-RELATED"/>
    <property type="match status" value="1"/>
</dbReference>
<reference evidence="3" key="1">
    <citation type="submission" date="2020-12" db="EMBL/GenBank/DDBJ databases">
        <title>Snuella sp. nov., isolated from sediment in Incheon.</title>
        <authorList>
            <person name="Kim W."/>
        </authorList>
    </citation>
    <scope>NUCLEOTIDE SEQUENCE</scope>
    <source>
        <strain evidence="3">CAU 1569</strain>
    </source>
</reference>
<dbReference type="InterPro" id="IPR036188">
    <property type="entry name" value="FAD/NAD-bd_sf"/>
</dbReference>
<dbReference type="GO" id="GO:0005737">
    <property type="term" value="C:cytoplasm"/>
    <property type="evidence" value="ECO:0007669"/>
    <property type="project" value="TreeGrafter"/>
</dbReference>
<name>A0A8J7LTY9_9FLAO</name>
<dbReference type="InterPro" id="IPR006076">
    <property type="entry name" value="FAD-dep_OxRdtase"/>
</dbReference>
<comment type="caution">
    <text evidence="3">The sequence shown here is derived from an EMBL/GenBank/DDBJ whole genome shotgun (WGS) entry which is preliminary data.</text>
</comment>
<dbReference type="Gene3D" id="3.50.50.60">
    <property type="entry name" value="FAD/NAD(P)-binding domain"/>
    <property type="match status" value="1"/>
</dbReference>
<evidence type="ECO:0000313" key="4">
    <source>
        <dbReference type="Proteomes" id="UP000610931"/>
    </source>
</evidence>